<evidence type="ECO:0000313" key="3">
    <source>
        <dbReference type="Proteomes" id="UP000034516"/>
    </source>
</evidence>
<comment type="caution">
    <text evidence="2">The sequence shown here is derived from an EMBL/GenBank/DDBJ whole genome shotgun (WGS) entry which is preliminary data.</text>
</comment>
<sequence length="313" mass="34831">MRDLKKTIRNIKSVKIQGATNICQANILAWRDYLSSLKIANAANFLIVARKIGLLIAGARPNEPMAINAIQCLIAKLNKAARTEKTRLGIGYLKKLAQQYANDFIVMVENNNKLMAARGAKLIKNKDKIFTHCHSVTVVNILKNAKKQGKKFHVFNDETRPLFQGRLTSEDLARAGIVNTMVVDATAGFLVSNFSGDEVKINKVIMGCDVILKDNAALNKVGSFNIALAAYTSGIPVYLAGTILKKTNLKMKATLRDSNEVWPAAPKGLKIINYDFDRIPARMITGYITEFGVIKPREVDKYAKKYYPWILKN</sequence>
<dbReference type="AlphaFoldDB" id="A0A0G0Z0L5"/>
<dbReference type="Pfam" id="PF01008">
    <property type="entry name" value="IF-2B"/>
    <property type="match status" value="1"/>
</dbReference>
<name>A0A0G0Z0L5_9BACT</name>
<dbReference type="Gene3D" id="3.40.50.10470">
    <property type="entry name" value="Translation initiation factor eif-2b, domain 2"/>
    <property type="match status" value="1"/>
</dbReference>
<dbReference type="PANTHER" id="PTHR43475">
    <property type="entry name" value="METHYLTHIORIBOSE-1-PHOSPHATE ISOMERASE"/>
    <property type="match status" value="1"/>
</dbReference>
<dbReference type="GO" id="GO:0046523">
    <property type="term" value="F:S-methyl-5-thioribose-1-phosphate isomerase activity"/>
    <property type="evidence" value="ECO:0007669"/>
    <property type="project" value="TreeGrafter"/>
</dbReference>
<evidence type="ECO:0000256" key="1">
    <source>
        <dbReference type="RuleBase" id="RU003814"/>
    </source>
</evidence>
<dbReference type="PANTHER" id="PTHR43475:SF2">
    <property type="entry name" value="RIBOSE 1,5-BISPHOSPHATE ISOMERASE"/>
    <property type="match status" value="1"/>
</dbReference>
<gene>
    <name evidence="2" type="ORF">UV02_C0018G0006</name>
</gene>
<dbReference type="GO" id="GO:0019509">
    <property type="term" value="P:L-methionine salvage from methylthioadenosine"/>
    <property type="evidence" value="ECO:0007669"/>
    <property type="project" value="TreeGrafter"/>
</dbReference>
<dbReference type="InterPro" id="IPR042529">
    <property type="entry name" value="IF_2B-like_C"/>
</dbReference>
<dbReference type="Proteomes" id="UP000034516">
    <property type="component" value="Unassembled WGS sequence"/>
</dbReference>
<dbReference type="Gene3D" id="1.20.120.420">
    <property type="entry name" value="translation initiation factor eif-2b, domain 1"/>
    <property type="match status" value="1"/>
</dbReference>
<dbReference type="InterPro" id="IPR000649">
    <property type="entry name" value="IF-2B-related"/>
</dbReference>
<dbReference type="InterPro" id="IPR027363">
    <property type="entry name" value="M1Pi_N"/>
</dbReference>
<dbReference type="GO" id="GO:0003743">
    <property type="term" value="F:translation initiation factor activity"/>
    <property type="evidence" value="ECO:0007669"/>
    <property type="project" value="UniProtKB-KW"/>
</dbReference>
<proteinExistence type="inferred from homology"/>
<accession>A0A0G0Z0L5</accession>
<organism evidence="2 3">
    <name type="scientific">Candidatus Kuenenbacteria bacterium GW2011_GWA2_42_15</name>
    <dbReference type="NCBI Taxonomy" id="1618677"/>
    <lineage>
        <taxon>Bacteria</taxon>
        <taxon>Candidatus Kueneniibacteriota</taxon>
    </lineage>
</organism>
<dbReference type="InterPro" id="IPR037171">
    <property type="entry name" value="NagB/RpiA_transferase-like"/>
</dbReference>
<dbReference type="SUPFAM" id="SSF100950">
    <property type="entry name" value="NagB/RpiA/CoA transferase-like"/>
    <property type="match status" value="1"/>
</dbReference>
<evidence type="ECO:0000313" key="2">
    <source>
        <dbReference type="EMBL" id="KKS42337.1"/>
    </source>
</evidence>
<keyword evidence="2" id="KW-0648">Protein biosynthesis</keyword>
<reference evidence="2 3" key="1">
    <citation type="journal article" date="2015" name="Nature">
        <title>rRNA introns, odd ribosomes, and small enigmatic genomes across a large radiation of phyla.</title>
        <authorList>
            <person name="Brown C.T."/>
            <person name="Hug L.A."/>
            <person name="Thomas B.C."/>
            <person name="Sharon I."/>
            <person name="Castelle C.J."/>
            <person name="Singh A."/>
            <person name="Wilkins M.J."/>
            <person name="Williams K.H."/>
            <person name="Banfield J.F."/>
        </authorList>
    </citation>
    <scope>NUCLEOTIDE SEQUENCE [LARGE SCALE GENOMIC DNA]</scope>
</reference>
<protein>
    <submittedName>
        <fullName evidence="2">Translation initiation factor eIF-2B subunit 2</fullName>
    </submittedName>
</protein>
<dbReference type="EMBL" id="LCCW01000018">
    <property type="protein sequence ID" value="KKS42337.1"/>
    <property type="molecule type" value="Genomic_DNA"/>
</dbReference>
<comment type="similarity">
    <text evidence="1">Belongs to the eIF-2B alpha/beta/delta subunits family.</text>
</comment>
<keyword evidence="2" id="KW-0396">Initiation factor</keyword>